<dbReference type="AlphaFoldDB" id="F2GCA5"/>
<gene>
    <name evidence="1" type="ordered locus">MADE_1014635</name>
</gene>
<proteinExistence type="predicted"/>
<name>F2GCA5_ALTMD</name>
<accession>F2GCA5</accession>
<keyword evidence="2" id="KW-1185">Reference proteome</keyword>
<evidence type="ECO:0000313" key="1">
    <source>
        <dbReference type="EMBL" id="AEA99061.1"/>
    </source>
</evidence>
<evidence type="ECO:0000313" key="2">
    <source>
        <dbReference type="Proteomes" id="UP000001870"/>
    </source>
</evidence>
<reference evidence="1 2" key="2">
    <citation type="journal article" date="2015" name="Antonie Van Leeuwenhoek">
        <title>Ecophysiological diversity of a novel member of the genus Alteromonas, and description of Alteromonas mediterranea sp. nov.</title>
        <authorList>
            <person name="Ivanova E.P."/>
            <person name="Lopez-Perez M."/>
            <person name="Zabalos M."/>
            <person name="Nguyen S.H."/>
            <person name="Webb H.K."/>
            <person name="Ryan J."/>
            <person name="Lagutin K."/>
            <person name="Vyssotski M."/>
            <person name="Crawford R.J."/>
            <person name="Rodriguez-Valera F."/>
        </authorList>
    </citation>
    <scope>NUCLEOTIDE SEQUENCE [LARGE SCALE GENOMIC DNA]</scope>
    <source>
        <strain evidence="2">DSM 17117 / CIP 110805 / LMG 28347 / Deep ecotype</strain>
    </source>
</reference>
<dbReference type="KEGG" id="amc:MADE_1014635"/>
<dbReference type="EMBL" id="CP001103">
    <property type="protein sequence ID" value="AEA99061.1"/>
    <property type="molecule type" value="Genomic_DNA"/>
</dbReference>
<dbReference type="RefSeq" id="WP_012519353.1">
    <property type="nucleotide sequence ID" value="NC_011138.3"/>
</dbReference>
<protein>
    <submittedName>
        <fullName evidence="1">Uncharacterized protein</fullName>
    </submittedName>
</protein>
<dbReference type="Proteomes" id="UP000001870">
    <property type="component" value="Chromosome"/>
</dbReference>
<reference evidence="1 2" key="1">
    <citation type="journal article" date="2008" name="ISME J.">
        <title>Comparative genomics of two ecotypes of the marine planktonic copiotroph Alteromonas macleodii suggests alternative lifestyles associated with different kinds of particulate organic matter.</title>
        <authorList>
            <person name="Ivars-Martinez E."/>
            <person name="Martin-Cuadrado A.B."/>
            <person name="D'Auria G."/>
            <person name="Mira A."/>
            <person name="Ferriera S."/>
            <person name="Johnson J."/>
            <person name="Friedman R."/>
            <person name="Rodriguez-Valera F."/>
        </authorList>
    </citation>
    <scope>NUCLEOTIDE SEQUENCE [LARGE SCALE GENOMIC DNA]</scope>
    <source>
        <strain evidence="2">DSM 17117 / CIP 110805 / LMG 28347 / Deep ecotype</strain>
    </source>
</reference>
<dbReference type="HOGENOM" id="CLU_2748833_0_0_6"/>
<sequence>MFGLLLIALAATGVAFALMSFAQRDKPVPLDSAQTMFNDNVLEGEYTVVHEYPKRPKVHTRVLSEDERCV</sequence>
<organism evidence="1 2">
    <name type="scientific">Alteromonas mediterranea (strain DSM 17117 / CIP 110805 / LMG 28347 / Deep ecotype)</name>
    <dbReference type="NCBI Taxonomy" id="1774373"/>
    <lineage>
        <taxon>Bacteria</taxon>
        <taxon>Pseudomonadati</taxon>
        <taxon>Pseudomonadota</taxon>
        <taxon>Gammaproteobacteria</taxon>
        <taxon>Alteromonadales</taxon>
        <taxon>Alteromonadaceae</taxon>
        <taxon>Alteromonas/Salinimonas group</taxon>
        <taxon>Alteromonas</taxon>
    </lineage>
</organism>